<dbReference type="AlphaFoldDB" id="A0A1G5HPI4"/>
<dbReference type="PANTHER" id="PTHR30158:SF10">
    <property type="entry name" value="CATION EFFLUX PUMP"/>
    <property type="match status" value="1"/>
</dbReference>
<name>A0A1G5HPI4_9HYPH</name>
<dbReference type="STRING" id="549386.SAMN02927923_01823"/>
<dbReference type="InterPro" id="IPR058625">
    <property type="entry name" value="MdtA-like_BSH"/>
</dbReference>
<organism evidence="7 8">
    <name type="scientific">Microvirga guangxiensis</name>
    <dbReference type="NCBI Taxonomy" id="549386"/>
    <lineage>
        <taxon>Bacteria</taxon>
        <taxon>Pseudomonadati</taxon>
        <taxon>Pseudomonadota</taxon>
        <taxon>Alphaproteobacteria</taxon>
        <taxon>Hyphomicrobiales</taxon>
        <taxon>Methylobacteriaceae</taxon>
        <taxon>Microvirga</taxon>
    </lineage>
</organism>
<reference evidence="7 8" key="1">
    <citation type="submission" date="2016-10" db="EMBL/GenBank/DDBJ databases">
        <authorList>
            <person name="de Groot N.N."/>
        </authorList>
    </citation>
    <scope>NUCLEOTIDE SEQUENCE [LARGE SCALE GENOMIC DNA]</scope>
    <source>
        <strain evidence="7 8">CGMCC 1.7666</strain>
    </source>
</reference>
<dbReference type="GO" id="GO:0030313">
    <property type="term" value="C:cell envelope"/>
    <property type="evidence" value="ECO:0007669"/>
    <property type="project" value="UniProtKB-SubCell"/>
</dbReference>
<feature type="domain" description="Multidrug resistance protein MdtA-like barrel-sandwich hybrid" evidence="4">
    <location>
        <begin position="67"/>
        <end position="207"/>
    </location>
</feature>
<evidence type="ECO:0000256" key="2">
    <source>
        <dbReference type="ARBA" id="ARBA00009477"/>
    </source>
</evidence>
<dbReference type="Gene3D" id="1.10.287.470">
    <property type="entry name" value="Helix hairpin bin"/>
    <property type="match status" value="1"/>
</dbReference>
<evidence type="ECO:0000256" key="1">
    <source>
        <dbReference type="ARBA" id="ARBA00004196"/>
    </source>
</evidence>
<dbReference type="Pfam" id="PF25967">
    <property type="entry name" value="RND-MFP_C"/>
    <property type="match status" value="1"/>
</dbReference>
<comment type="subcellular location">
    <subcellularLocation>
        <location evidence="1">Cell envelope</location>
    </subcellularLocation>
</comment>
<sequence>MRSIWLTLIGAGAAGASVAIAPQLVPSSPGAAPAQAAPPAPQVEVVSPETRKLTDTAEFLGRIEAFETVGIRARVGGVIDEVAFRDGDHVKEGDLLFRIDPRPYRIALEQAEAALRQKREQSKLAQSRRARTTELMERAAASRDALEAAVAHEGTLAAEVAAAEAAAAAAKLDLTFTEVRAPISGRIGATALTRGNHVVAASTGGTVLAGIVAVDRVKVTFDVDEARYLGFLADRPDRARQERLGVAVGLTTDADRPHRGQVDFVDNTVDRTTGTVRVRAVLPNPHGRLAPGLFARVRLDLGEPRDVLLVDERAVAAGAGGRMVLVVGNDNTVEARPVVLGATPEPGKRVVLSGLAPNERVILKGLAGPGMKVSPVASVTASAEGGKP</sequence>
<protein>
    <submittedName>
        <fullName evidence="7">RND family efflux transporter, MFP subunit</fullName>
    </submittedName>
</protein>
<feature type="domain" description="Multidrug resistance protein MdtA-like C-terminal permuted SH3" evidence="6">
    <location>
        <begin position="306"/>
        <end position="366"/>
    </location>
</feature>
<evidence type="ECO:0000256" key="3">
    <source>
        <dbReference type="SAM" id="SignalP"/>
    </source>
</evidence>
<gene>
    <name evidence="7" type="ORF">SAMN02927923_01823</name>
</gene>
<evidence type="ECO:0000259" key="5">
    <source>
        <dbReference type="Pfam" id="PF25944"/>
    </source>
</evidence>
<feature type="domain" description="Multidrug resistance protein MdtA-like beta-barrel" evidence="5">
    <location>
        <begin position="244"/>
        <end position="302"/>
    </location>
</feature>
<evidence type="ECO:0000313" key="8">
    <source>
        <dbReference type="Proteomes" id="UP000199569"/>
    </source>
</evidence>
<evidence type="ECO:0000259" key="6">
    <source>
        <dbReference type="Pfam" id="PF25967"/>
    </source>
</evidence>
<comment type="similarity">
    <text evidence="2">Belongs to the membrane fusion protein (MFP) (TC 8.A.1) family.</text>
</comment>
<dbReference type="InterPro" id="IPR006143">
    <property type="entry name" value="RND_pump_MFP"/>
</dbReference>
<dbReference type="Proteomes" id="UP000199569">
    <property type="component" value="Unassembled WGS sequence"/>
</dbReference>
<accession>A0A1G5HPI4</accession>
<feature type="signal peptide" evidence="3">
    <location>
        <begin position="1"/>
        <end position="21"/>
    </location>
</feature>
<dbReference type="GO" id="GO:0046677">
    <property type="term" value="P:response to antibiotic"/>
    <property type="evidence" value="ECO:0007669"/>
    <property type="project" value="TreeGrafter"/>
</dbReference>
<keyword evidence="8" id="KW-1185">Reference proteome</keyword>
<dbReference type="NCBIfam" id="TIGR01730">
    <property type="entry name" value="RND_mfp"/>
    <property type="match status" value="1"/>
</dbReference>
<dbReference type="InterPro" id="IPR058627">
    <property type="entry name" value="MdtA-like_C"/>
</dbReference>
<dbReference type="Pfam" id="PF25917">
    <property type="entry name" value="BSH_RND"/>
    <property type="match status" value="1"/>
</dbReference>
<dbReference type="SUPFAM" id="SSF111369">
    <property type="entry name" value="HlyD-like secretion proteins"/>
    <property type="match status" value="1"/>
</dbReference>
<proteinExistence type="inferred from homology"/>
<evidence type="ECO:0000259" key="4">
    <source>
        <dbReference type="Pfam" id="PF25917"/>
    </source>
</evidence>
<dbReference type="GO" id="GO:0005886">
    <property type="term" value="C:plasma membrane"/>
    <property type="evidence" value="ECO:0007669"/>
    <property type="project" value="TreeGrafter"/>
</dbReference>
<evidence type="ECO:0000313" key="7">
    <source>
        <dbReference type="EMBL" id="SCY64958.1"/>
    </source>
</evidence>
<dbReference type="Gene3D" id="2.40.420.20">
    <property type="match status" value="1"/>
</dbReference>
<keyword evidence="3" id="KW-0732">Signal</keyword>
<feature type="chain" id="PRO_5011752150" evidence="3">
    <location>
        <begin position="22"/>
        <end position="388"/>
    </location>
</feature>
<dbReference type="Gene3D" id="2.40.30.170">
    <property type="match status" value="1"/>
</dbReference>
<dbReference type="Gene3D" id="2.40.50.100">
    <property type="match status" value="1"/>
</dbReference>
<dbReference type="Pfam" id="PF25944">
    <property type="entry name" value="Beta-barrel_RND"/>
    <property type="match status" value="1"/>
</dbReference>
<dbReference type="EMBL" id="FMVJ01000005">
    <property type="protein sequence ID" value="SCY64958.1"/>
    <property type="molecule type" value="Genomic_DNA"/>
</dbReference>
<dbReference type="GO" id="GO:0022857">
    <property type="term" value="F:transmembrane transporter activity"/>
    <property type="evidence" value="ECO:0007669"/>
    <property type="project" value="InterPro"/>
</dbReference>
<dbReference type="PANTHER" id="PTHR30158">
    <property type="entry name" value="ACRA/E-RELATED COMPONENT OF DRUG EFFLUX TRANSPORTER"/>
    <property type="match status" value="1"/>
</dbReference>
<dbReference type="RefSeq" id="WP_175493846.1">
    <property type="nucleotide sequence ID" value="NZ_FMVJ01000005.1"/>
</dbReference>
<dbReference type="InterPro" id="IPR058626">
    <property type="entry name" value="MdtA-like_b-barrel"/>
</dbReference>